<accession>A0ACA9RFL6</accession>
<keyword evidence="2" id="KW-1185">Reference proteome</keyword>
<dbReference type="Proteomes" id="UP000789920">
    <property type="component" value="Unassembled WGS sequence"/>
</dbReference>
<organism evidence="1 2">
    <name type="scientific">Racocetra persica</name>
    <dbReference type="NCBI Taxonomy" id="160502"/>
    <lineage>
        <taxon>Eukaryota</taxon>
        <taxon>Fungi</taxon>
        <taxon>Fungi incertae sedis</taxon>
        <taxon>Mucoromycota</taxon>
        <taxon>Glomeromycotina</taxon>
        <taxon>Glomeromycetes</taxon>
        <taxon>Diversisporales</taxon>
        <taxon>Gigasporaceae</taxon>
        <taxon>Racocetra</taxon>
    </lineage>
</organism>
<comment type="caution">
    <text evidence="1">The sequence shown here is derived from an EMBL/GenBank/DDBJ whole genome shotgun (WGS) entry which is preliminary data.</text>
</comment>
<evidence type="ECO:0000313" key="2">
    <source>
        <dbReference type="Proteomes" id="UP000789920"/>
    </source>
</evidence>
<reference evidence="1" key="1">
    <citation type="submission" date="2021-06" db="EMBL/GenBank/DDBJ databases">
        <authorList>
            <person name="Kallberg Y."/>
            <person name="Tangrot J."/>
            <person name="Rosling A."/>
        </authorList>
    </citation>
    <scope>NUCLEOTIDE SEQUENCE</scope>
    <source>
        <strain evidence="1">MA461A</strain>
    </source>
</reference>
<gene>
    <name evidence="1" type="ORF">RPERSI_LOCUS19345</name>
</gene>
<proteinExistence type="predicted"/>
<dbReference type="EMBL" id="CAJVQC010052876">
    <property type="protein sequence ID" value="CAG8792142.1"/>
    <property type="molecule type" value="Genomic_DNA"/>
</dbReference>
<protein>
    <submittedName>
        <fullName evidence="1">36408_t:CDS:1</fullName>
    </submittedName>
</protein>
<name>A0ACA9RFL6_9GLOM</name>
<sequence>EYDEDIDIFISQLSSYLATNQDQAFGILRGCLHGRALEWFDQKILGKQWELYNIFANHSQAGMGALQGRTMAQMNTSNSFRNPSIAYDYANTAGNNAITVGVSIILAKAFTKDWHLAGGCLSDKPANTVNAVISEKRNLVYRSLAQGGEPIGDFYSKLLKYEKMLNLDEQQIKRQFLKGLSPNLEDDAECI</sequence>
<feature type="non-terminal residue" evidence="1">
    <location>
        <position position="191"/>
    </location>
</feature>
<evidence type="ECO:0000313" key="1">
    <source>
        <dbReference type="EMBL" id="CAG8792142.1"/>
    </source>
</evidence>
<feature type="non-terminal residue" evidence="1">
    <location>
        <position position="1"/>
    </location>
</feature>